<dbReference type="GeneID" id="6073172"/>
<dbReference type="KEGG" id="lbc:LACBIDRAFT_324272"/>
<organism evidence="3">
    <name type="scientific">Laccaria bicolor (strain S238N-H82 / ATCC MYA-4686)</name>
    <name type="common">Bicoloured deceiver</name>
    <name type="synonym">Laccaria laccata var. bicolor</name>
    <dbReference type="NCBI Taxonomy" id="486041"/>
    <lineage>
        <taxon>Eukaryota</taxon>
        <taxon>Fungi</taxon>
        <taxon>Dikarya</taxon>
        <taxon>Basidiomycota</taxon>
        <taxon>Agaricomycotina</taxon>
        <taxon>Agaricomycetes</taxon>
        <taxon>Agaricomycetidae</taxon>
        <taxon>Agaricales</taxon>
        <taxon>Agaricineae</taxon>
        <taxon>Hydnangiaceae</taxon>
        <taxon>Laccaria</taxon>
    </lineage>
</organism>
<sequence length="288" mass="32617">MPPRQTHLRKTTRVHEDPPEPIITFCGFCQKGPFPSLAGLKRHINNTPNCHHARQAEFGQYAASIWDDIPAPPAGEQVAESSGTNNEGAPTPAEHPVEDEPEVVFQLDQDLDNMDDFVLEPPEPHVPDALPRRSERVTVEEVPDEDNPLHDNVRYVEDFPKAAKAGATWGIRREQETEGDPIWGPFADEAEWQLAQWLLQNVGQKQVDAYLKLPIMCDRMQPSYKNNRDFLKKLDALPTRRDLWTCEIITAPGNCINDDGKPMPAEKLELWHQNPVEVVKDLMSNESL</sequence>
<proteinExistence type="predicted"/>
<feature type="compositionally biased region" description="Polar residues" evidence="1">
    <location>
        <begin position="79"/>
        <end position="88"/>
    </location>
</feature>
<evidence type="ECO:0000313" key="3">
    <source>
        <dbReference type="Proteomes" id="UP000001194"/>
    </source>
</evidence>
<dbReference type="Proteomes" id="UP000001194">
    <property type="component" value="Unassembled WGS sequence"/>
</dbReference>
<name>B0D1A5_LACBS</name>
<dbReference type="Pfam" id="PF18759">
    <property type="entry name" value="Plavaka"/>
    <property type="match status" value="1"/>
</dbReference>
<evidence type="ECO:0000256" key="1">
    <source>
        <dbReference type="SAM" id="MobiDB-lite"/>
    </source>
</evidence>
<dbReference type="RefSeq" id="XP_001877866.1">
    <property type="nucleotide sequence ID" value="XM_001877831.1"/>
</dbReference>
<dbReference type="AlphaFoldDB" id="B0D1A5"/>
<dbReference type="InParanoid" id="B0D1A5"/>
<accession>B0D1A5</accession>
<dbReference type="OrthoDB" id="2688393at2759"/>
<reference evidence="2 3" key="1">
    <citation type="journal article" date="2008" name="Nature">
        <title>The genome of Laccaria bicolor provides insights into mycorrhizal symbiosis.</title>
        <authorList>
            <person name="Martin F."/>
            <person name="Aerts A."/>
            <person name="Ahren D."/>
            <person name="Brun A."/>
            <person name="Danchin E.G.J."/>
            <person name="Duchaussoy F."/>
            <person name="Gibon J."/>
            <person name="Kohler A."/>
            <person name="Lindquist E."/>
            <person name="Pereda V."/>
            <person name="Salamov A."/>
            <person name="Shapiro H.J."/>
            <person name="Wuyts J."/>
            <person name="Blaudez D."/>
            <person name="Buee M."/>
            <person name="Brokstein P."/>
            <person name="Canbaeck B."/>
            <person name="Cohen D."/>
            <person name="Courty P.E."/>
            <person name="Coutinho P.M."/>
            <person name="Delaruelle C."/>
            <person name="Detter J.C."/>
            <person name="Deveau A."/>
            <person name="DiFazio S."/>
            <person name="Duplessis S."/>
            <person name="Fraissinet-Tachet L."/>
            <person name="Lucic E."/>
            <person name="Frey-Klett P."/>
            <person name="Fourrey C."/>
            <person name="Feussner I."/>
            <person name="Gay G."/>
            <person name="Grimwood J."/>
            <person name="Hoegger P.J."/>
            <person name="Jain P."/>
            <person name="Kilaru S."/>
            <person name="Labbe J."/>
            <person name="Lin Y.C."/>
            <person name="Legue V."/>
            <person name="Le Tacon F."/>
            <person name="Marmeisse R."/>
            <person name="Melayah D."/>
            <person name="Montanini B."/>
            <person name="Muratet M."/>
            <person name="Nehls U."/>
            <person name="Niculita-Hirzel H."/>
            <person name="Oudot-Le Secq M.P."/>
            <person name="Peter M."/>
            <person name="Quesneville H."/>
            <person name="Rajashekar B."/>
            <person name="Reich M."/>
            <person name="Rouhier N."/>
            <person name="Schmutz J."/>
            <person name="Yin T."/>
            <person name="Chalot M."/>
            <person name="Henrissat B."/>
            <person name="Kuees U."/>
            <person name="Lucas S."/>
            <person name="Van de Peer Y."/>
            <person name="Podila G.K."/>
            <person name="Polle A."/>
            <person name="Pukkila P.J."/>
            <person name="Richardson P.M."/>
            <person name="Rouze P."/>
            <person name="Sanders I.R."/>
            <person name="Stajich J.E."/>
            <person name="Tunlid A."/>
            <person name="Tuskan G."/>
            <person name="Grigoriev I.V."/>
        </authorList>
    </citation>
    <scope>NUCLEOTIDE SEQUENCE [LARGE SCALE GENOMIC DNA]</scope>
    <source>
        <strain evidence="3">S238N-H82 / ATCC MYA-4686</strain>
    </source>
</reference>
<dbReference type="HOGENOM" id="CLU_006344_3_1_1"/>
<feature type="region of interest" description="Disordered" evidence="1">
    <location>
        <begin position="68"/>
        <end position="98"/>
    </location>
</feature>
<dbReference type="InterPro" id="IPR041078">
    <property type="entry name" value="Plavaka"/>
</dbReference>
<dbReference type="EMBL" id="DS547095">
    <property type="protein sequence ID" value="EDR11969.1"/>
    <property type="molecule type" value="Genomic_DNA"/>
</dbReference>
<evidence type="ECO:0000313" key="2">
    <source>
        <dbReference type="EMBL" id="EDR11969.1"/>
    </source>
</evidence>
<protein>
    <submittedName>
        <fullName evidence="2">Predicted protein</fullName>
    </submittedName>
</protein>
<gene>
    <name evidence="2" type="ORF">LACBIDRAFT_324272</name>
</gene>
<keyword evidence="3" id="KW-1185">Reference proteome</keyword>